<dbReference type="Gene3D" id="3.30.300.30">
    <property type="match status" value="1"/>
</dbReference>
<evidence type="ECO:0000259" key="4">
    <source>
        <dbReference type="Pfam" id="PF13193"/>
    </source>
</evidence>
<comment type="similarity">
    <text evidence="1">Belongs to the ATP-dependent AMP-binding enzyme family.</text>
</comment>
<keyword evidence="2" id="KW-0436">Ligase</keyword>
<accession>A0ABW3FXC1</accession>
<evidence type="ECO:0000256" key="1">
    <source>
        <dbReference type="ARBA" id="ARBA00006432"/>
    </source>
</evidence>
<comment type="caution">
    <text evidence="5">The sequence shown here is derived from an EMBL/GenBank/DDBJ whole genome shotgun (WGS) entry which is preliminary data.</text>
</comment>
<dbReference type="InterPro" id="IPR025110">
    <property type="entry name" value="AMP-bd_C"/>
</dbReference>
<dbReference type="InterPro" id="IPR045851">
    <property type="entry name" value="AMP-bd_C_sf"/>
</dbReference>
<dbReference type="EMBL" id="JBHTIW010000021">
    <property type="protein sequence ID" value="MFD0922453.1"/>
    <property type="molecule type" value="Genomic_DNA"/>
</dbReference>
<gene>
    <name evidence="5" type="ORF">ACFQ16_22130</name>
</gene>
<dbReference type="Proteomes" id="UP001597018">
    <property type="component" value="Unassembled WGS sequence"/>
</dbReference>
<dbReference type="SUPFAM" id="SSF56801">
    <property type="entry name" value="Acetyl-CoA synthetase-like"/>
    <property type="match status" value="1"/>
</dbReference>
<feature type="domain" description="AMP-binding enzyme C-terminal" evidence="4">
    <location>
        <begin position="349"/>
        <end position="424"/>
    </location>
</feature>
<dbReference type="PANTHER" id="PTHR43201">
    <property type="entry name" value="ACYL-COA SYNTHETASE"/>
    <property type="match status" value="1"/>
</dbReference>
<dbReference type="RefSeq" id="WP_345600731.1">
    <property type="nucleotide sequence ID" value="NZ_BAABLT010000016.1"/>
</dbReference>
<proteinExistence type="inferred from homology"/>
<dbReference type="InterPro" id="IPR000873">
    <property type="entry name" value="AMP-dep_synth/lig_dom"/>
</dbReference>
<dbReference type="Pfam" id="PF13193">
    <property type="entry name" value="AMP-binding_C"/>
    <property type="match status" value="1"/>
</dbReference>
<evidence type="ECO:0000256" key="2">
    <source>
        <dbReference type="ARBA" id="ARBA00022598"/>
    </source>
</evidence>
<dbReference type="PANTHER" id="PTHR43201:SF5">
    <property type="entry name" value="MEDIUM-CHAIN ACYL-COA LIGASE ACSF2, MITOCHONDRIAL"/>
    <property type="match status" value="1"/>
</dbReference>
<dbReference type="Pfam" id="PF00501">
    <property type="entry name" value="AMP-binding"/>
    <property type="match status" value="1"/>
</dbReference>
<evidence type="ECO:0000259" key="3">
    <source>
        <dbReference type="Pfam" id="PF00501"/>
    </source>
</evidence>
<dbReference type="InterPro" id="IPR020845">
    <property type="entry name" value="AMP-binding_CS"/>
</dbReference>
<keyword evidence="6" id="KW-1185">Reference proteome</keyword>
<evidence type="ECO:0000313" key="5">
    <source>
        <dbReference type="EMBL" id="MFD0922453.1"/>
    </source>
</evidence>
<organism evidence="5 6">
    <name type="scientific">Saccharopolyspora rosea</name>
    <dbReference type="NCBI Taxonomy" id="524884"/>
    <lineage>
        <taxon>Bacteria</taxon>
        <taxon>Bacillati</taxon>
        <taxon>Actinomycetota</taxon>
        <taxon>Actinomycetes</taxon>
        <taxon>Pseudonocardiales</taxon>
        <taxon>Pseudonocardiaceae</taxon>
        <taxon>Saccharopolyspora</taxon>
    </lineage>
</organism>
<reference evidence="6" key="1">
    <citation type="journal article" date="2019" name="Int. J. Syst. Evol. Microbiol.">
        <title>The Global Catalogue of Microorganisms (GCM) 10K type strain sequencing project: providing services to taxonomists for standard genome sequencing and annotation.</title>
        <authorList>
            <consortium name="The Broad Institute Genomics Platform"/>
            <consortium name="The Broad Institute Genome Sequencing Center for Infectious Disease"/>
            <person name="Wu L."/>
            <person name="Ma J."/>
        </authorList>
    </citation>
    <scope>NUCLEOTIDE SEQUENCE [LARGE SCALE GENOMIC DNA]</scope>
    <source>
        <strain evidence="6">CCUG 56401</strain>
    </source>
</reference>
<sequence length="445" mass="47024">MSVLPILGGPPVSRVFHGERVLTGDELAAEARHAARLLPRGSRIALTGDDALARLCWFLGADLAGSAALLVEPSWADRERRAVLADARPDASVEVRRLAGSARPVEPVGDESTPFYLPTTSGSSGRPRVLIRSRGSWLRSFALLDLGLRADDRVLVPGPLTSSLFLFGALHALHAGAEVQLLDRWSAAEAARACRTATVVHLVPAMLSALLSAVERDPALRAACRLRTVVCAGSRVDPALAERLASLLPGCALVEYYGSAEQSLVAVRTGGALRPVVEVRIDDTGTLWARSDLGVDGHLVDGRVVPPEERDGWTTVGDRGVLHPDGTLEVLGRPASAIDSGAKIVGAEEVEAALRGVDGVLDVLVSATPHPRFGALVTALVEALPGEPPALAALRARAREALEPGKRPHRWLVTERLPRTASGKPARALVAEHLREGTLDAVEMS</sequence>
<feature type="domain" description="AMP-dependent synthetase/ligase" evidence="3">
    <location>
        <begin position="105"/>
        <end position="287"/>
    </location>
</feature>
<evidence type="ECO:0000313" key="6">
    <source>
        <dbReference type="Proteomes" id="UP001597018"/>
    </source>
</evidence>
<dbReference type="PROSITE" id="PS00455">
    <property type="entry name" value="AMP_BINDING"/>
    <property type="match status" value="1"/>
</dbReference>
<dbReference type="InterPro" id="IPR042099">
    <property type="entry name" value="ANL_N_sf"/>
</dbReference>
<dbReference type="Gene3D" id="3.40.50.12780">
    <property type="entry name" value="N-terminal domain of ligase-like"/>
    <property type="match status" value="1"/>
</dbReference>
<protein>
    <submittedName>
        <fullName evidence="5">AMP-binding protein</fullName>
    </submittedName>
</protein>
<name>A0ABW3FXC1_9PSEU</name>